<keyword evidence="7" id="KW-0862">Zinc</keyword>
<dbReference type="RefSeq" id="WP_323280796.1">
    <property type="nucleotide sequence ID" value="NZ_JAYGGQ010000018.1"/>
</dbReference>
<comment type="catalytic activity">
    <reaction evidence="9">
        <text>adenosine + H2O + H(+) = inosine + NH4(+)</text>
        <dbReference type="Rhea" id="RHEA:24408"/>
        <dbReference type="ChEBI" id="CHEBI:15377"/>
        <dbReference type="ChEBI" id="CHEBI:15378"/>
        <dbReference type="ChEBI" id="CHEBI:16335"/>
        <dbReference type="ChEBI" id="CHEBI:17596"/>
        <dbReference type="ChEBI" id="CHEBI:28938"/>
        <dbReference type="EC" id="3.5.4.4"/>
    </reaction>
    <physiologicalReaction direction="left-to-right" evidence="9">
        <dbReference type="Rhea" id="RHEA:24409"/>
    </physiologicalReaction>
</comment>
<comment type="similarity">
    <text evidence="3">Belongs to the purine nucleoside phosphorylase YfiH/LACC1 family.</text>
</comment>
<dbReference type="Proteomes" id="UP001304769">
    <property type="component" value="Unassembled WGS sequence"/>
</dbReference>
<gene>
    <name evidence="12" type="ORF">SPF06_19385</name>
</gene>
<proteinExistence type="inferred from homology"/>
<comment type="catalytic activity">
    <reaction evidence="10">
        <text>adenosine + phosphate = alpha-D-ribose 1-phosphate + adenine</text>
        <dbReference type="Rhea" id="RHEA:27642"/>
        <dbReference type="ChEBI" id="CHEBI:16335"/>
        <dbReference type="ChEBI" id="CHEBI:16708"/>
        <dbReference type="ChEBI" id="CHEBI:43474"/>
        <dbReference type="ChEBI" id="CHEBI:57720"/>
        <dbReference type="EC" id="2.4.2.1"/>
    </reaction>
    <physiologicalReaction direction="left-to-right" evidence="10">
        <dbReference type="Rhea" id="RHEA:27643"/>
    </physiologicalReaction>
</comment>
<evidence type="ECO:0000256" key="2">
    <source>
        <dbReference type="ARBA" id="ARBA00003215"/>
    </source>
</evidence>
<comment type="function">
    <text evidence="2">Purine nucleoside enzyme that catalyzes the phosphorolysis of adenosine and inosine nucleosides, yielding D-ribose 1-phosphate and the respective free bases, adenine and hypoxanthine. Also catalyzes the phosphorolysis of S-methyl-5'-thioadenosine into adenine and S-methyl-5-thio-alpha-D-ribose 1-phosphate. Also has adenosine deaminase activity.</text>
</comment>
<evidence type="ECO:0000256" key="5">
    <source>
        <dbReference type="ARBA" id="ARBA00022723"/>
    </source>
</evidence>
<evidence type="ECO:0000313" key="13">
    <source>
        <dbReference type="Proteomes" id="UP001304769"/>
    </source>
</evidence>
<evidence type="ECO:0000256" key="7">
    <source>
        <dbReference type="ARBA" id="ARBA00022833"/>
    </source>
</evidence>
<dbReference type="InterPro" id="IPR011324">
    <property type="entry name" value="Cytotoxic_necrot_fac-like_cat"/>
</dbReference>
<evidence type="ECO:0000256" key="10">
    <source>
        <dbReference type="ARBA" id="ARBA00048968"/>
    </source>
</evidence>
<evidence type="ECO:0000256" key="4">
    <source>
        <dbReference type="ARBA" id="ARBA00022679"/>
    </source>
</evidence>
<comment type="catalytic activity">
    <reaction evidence="11">
        <text>S-methyl-5'-thioadenosine + phosphate = 5-(methylsulfanyl)-alpha-D-ribose 1-phosphate + adenine</text>
        <dbReference type="Rhea" id="RHEA:11852"/>
        <dbReference type="ChEBI" id="CHEBI:16708"/>
        <dbReference type="ChEBI" id="CHEBI:17509"/>
        <dbReference type="ChEBI" id="CHEBI:43474"/>
        <dbReference type="ChEBI" id="CHEBI:58533"/>
        <dbReference type="EC" id="2.4.2.28"/>
    </reaction>
    <physiologicalReaction direction="left-to-right" evidence="11">
        <dbReference type="Rhea" id="RHEA:11853"/>
    </physiologicalReaction>
</comment>
<accession>A0ABU5TCV0</accession>
<dbReference type="SUPFAM" id="SSF64438">
    <property type="entry name" value="CNF1/YfiH-like putative cysteine hydrolases"/>
    <property type="match status" value="1"/>
</dbReference>
<keyword evidence="6" id="KW-0378">Hydrolase</keyword>
<protein>
    <submittedName>
        <fullName evidence="12">Polyphenol oxidase family protein</fullName>
    </submittedName>
</protein>
<dbReference type="CDD" id="cd16833">
    <property type="entry name" value="YfiH"/>
    <property type="match status" value="1"/>
</dbReference>
<dbReference type="Pfam" id="PF02578">
    <property type="entry name" value="Cu-oxidase_4"/>
    <property type="match status" value="1"/>
</dbReference>
<reference evidence="12 13" key="1">
    <citation type="submission" date="2023-12" db="EMBL/GenBank/DDBJ databases">
        <title>Sinomonas terricola sp. nov, isolated from litchi orchard soil in Guangdong, PR China.</title>
        <authorList>
            <person name="Jiaxin W."/>
            <person name="Yang Z."/>
            <person name="Honghui Z."/>
        </authorList>
    </citation>
    <scope>NUCLEOTIDE SEQUENCE [LARGE SCALE GENOMIC DNA]</scope>
    <source>
        <strain evidence="12 13">JGH33</strain>
    </source>
</reference>
<keyword evidence="13" id="KW-1185">Reference proteome</keyword>
<evidence type="ECO:0000256" key="11">
    <source>
        <dbReference type="ARBA" id="ARBA00049893"/>
    </source>
</evidence>
<comment type="caution">
    <text evidence="12">The sequence shown here is derived from an EMBL/GenBank/DDBJ whole genome shotgun (WGS) entry which is preliminary data.</text>
</comment>
<evidence type="ECO:0000256" key="1">
    <source>
        <dbReference type="ARBA" id="ARBA00000553"/>
    </source>
</evidence>
<sequence length="246" mass="25480">MTFGADASGLGSAGAEHIFWWRRDIRPGVTAAFTQVSAGNLAFHVGTDDDGVRRHRAALAVAAGVDRVRYMEQEHGDRSVWAEGSGDLPVADALLSRGLPVAVMVADCVPILLAGEFPDGRPALGAVHAGRAGLAAGIVASAVDALREAGAQGIEAWIGPSICGRCYEVPAALRDEIEGKVPGTASTTSWGTPALDLSAGVEAQLDGLGVPVHKDAMACTFQEPRLFSHRRAPGEGRFAGVVWAHG</sequence>
<dbReference type="InterPro" id="IPR038371">
    <property type="entry name" value="Cu_polyphenol_OxRdtase_sf"/>
</dbReference>
<name>A0ABU5TCV0_9MICC</name>
<evidence type="ECO:0000313" key="12">
    <source>
        <dbReference type="EMBL" id="MEA5456891.1"/>
    </source>
</evidence>
<dbReference type="PANTHER" id="PTHR30616:SF2">
    <property type="entry name" value="PURINE NUCLEOSIDE PHOSPHORYLASE LACC1"/>
    <property type="match status" value="1"/>
</dbReference>
<evidence type="ECO:0000256" key="8">
    <source>
        <dbReference type="ARBA" id="ARBA00023008"/>
    </source>
</evidence>
<dbReference type="EMBL" id="JAYGGQ010000018">
    <property type="protein sequence ID" value="MEA5456891.1"/>
    <property type="molecule type" value="Genomic_DNA"/>
</dbReference>
<dbReference type="PANTHER" id="PTHR30616">
    <property type="entry name" value="UNCHARACTERIZED PROTEIN YFIH"/>
    <property type="match status" value="1"/>
</dbReference>
<keyword evidence="8" id="KW-0186">Copper</keyword>
<dbReference type="Gene3D" id="3.60.140.10">
    <property type="entry name" value="CNF1/YfiH-like putative cysteine hydrolases"/>
    <property type="match status" value="1"/>
</dbReference>
<keyword evidence="4" id="KW-0808">Transferase</keyword>
<dbReference type="InterPro" id="IPR003730">
    <property type="entry name" value="Cu_polyphenol_OxRdtase"/>
</dbReference>
<comment type="catalytic activity">
    <reaction evidence="1">
        <text>inosine + phosphate = alpha-D-ribose 1-phosphate + hypoxanthine</text>
        <dbReference type="Rhea" id="RHEA:27646"/>
        <dbReference type="ChEBI" id="CHEBI:17368"/>
        <dbReference type="ChEBI" id="CHEBI:17596"/>
        <dbReference type="ChEBI" id="CHEBI:43474"/>
        <dbReference type="ChEBI" id="CHEBI:57720"/>
        <dbReference type="EC" id="2.4.2.1"/>
    </reaction>
    <physiologicalReaction direction="left-to-right" evidence="1">
        <dbReference type="Rhea" id="RHEA:27647"/>
    </physiologicalReaction>
</comment>
<keyword evidence="5" id="KW-0479">Metal-binding</keyword>
<evidence type="ECO:0000256" key="6">
    <source>
        <dbReference type="ARBA" id="ARBA00022801"/>
    </source>
</evidence>
<organism evidence="12 13">
    <name type="scientific">Sinomonas terricola</name>
    <dbReference type="NCBI Taxonomy" id="3110330"/>
    <lineage>
        <taxon>Bacteria</taxon>
        <taxon>Bacillati</taxon>
        <taxon>Actinomycetota</taxon>
        <taxon>Actinomycetes</taxon>
        <taxon>Micrococcales</taxon>
        <taxon>Micrococcaceae</taxon>
        <taxon>Sinomonas</taxon>
    </lineage>
</organism>
<evidence type="ECO:0000256" key="9">
    <source>
        <dbReference type="ARBA" id="ARBA00047989"/>
    </source>
</evidence>
<evidence type="ECO:0000256" key="3">
    <source>
        <dbReference type="ARBA" id="ARBA00007353"/>
    </source>
</evidence>